<proteinExistence type="predicted"/>
<evidence type="ECO:0000256" key="1">
    <source>
        <dbReference type="SAM" id="Phobius"/>
    </source>
</evidence>
<protein>
    <submittedName>
        <fullName evidence="2">GerAB/ArcD/ProY family transporter</fullName>
    </submittedName>
</protein>
<evidence type="ECO:0000313" key="3">
    <source>
        <dbReference type="Proteomes" id="UP001589818"/>
    </source>
</evidence>
<feature type="transmembrane region" description="Helical" evidence="1">
    <location>
        <begin position="12"/>
        <end position="38"/>
    </location>
</feature>
<accession>A0ABV6J4I9</accession>
<feature type="transmembrane region" description="Helical" evidence="1">
    <location>
        <begin position="44"/>
        <end position="62"/>
    </location>
</feature>
<reference evidence="2 3" key="1">
    <citation type="submission" date="2024-09" db="EMBL/GenBank/DDBJ databases">
        <authorList>
            <person name="Sun Q."/>
            <person name="Mori K."/>
        </authorList>
    </citation>
    <scope>NUCLEOTIDE SEQUENCE [LARGE SCALE GENOMIC DNA]</scope>
    <source>
        <strain evidence="2 3">CCM 4839</strain>
    </source>
</reference>
<dbReference type="InterPro" id="IPR004761">
    <property type="entry name" value="Spore_GerAB"/>
</dbReference>
<comment type="caution">
    <text evidence="2">The sequence shown here is derived from an EMBL/GenBank/DDBJ whole genome shotgun (WGS) entry which is preliminary data.</text>
</comment>
<sequence>MIQLIEKGKISGFQMVLMMHPTIMASGLILMPSLTAIYAKQDAWLSPIIASIIGYLNVYLAID</sequence>
<organism evidence="2 3">
    <name type="scientific">Paenibacillus mendelii</name>
    <dbReference type="NCBI Taxonomy" id="206163"/>
    <lineage>
        <taxon>Bacteria</taxon>
        <taxon>Bacillati</taxon>
        <taxon>Bacillota</taxon>
        <taxon>Bacilli</taxon>
        <taxon>Bacillales</taxon>
        <taxon>Paenibacillaceae</taxon>
        <taxon>Paenibacillus</taxon>
    </lineage>
</organism>
<keyword evidence="1" id="KW-0812">Transmembrane</keyword>
<gene>
    <name evidence="2" type="ORF">ACFFJ8_04955</name>
</gene>
<keyword evidence="1" id="KW-1133">Transmembrane helix</keyword>
<dbReference type="EMBL" id="JBHLVF010000009">
    <property type="protein sequence ID" value="MFC0390722.1"/>
    <property type="molecule type" value="Genomic_DNA"/>
</dbReference>
<keyword evidence="3" id="KW-1185">Reference proteome</keyword>
<dbReference type="Proteomes" id="UP001589818">
    <property type="component" value="Unassembled WGS sequence"/>
</dbReference>
<dbReference type="Pfam" id="PF03845">
    <property type="entry name" value="Spore_permease"/>
    <property type="match status" value="1"/>
</dbReference>
<evidence type="ECO:0000313" key="2">
    <source>
        <dbReference type="EMBL" id="MFC0390722.1"/>
    </source>
</evidence>
<dbReference type="RefSeq" id="WP_256555435.1">
    <property type="nucleotide sequence ID" value="NZ_JANHOF010000009.1"/>
</dbReference>
<keyword evidence="1" id="KW-0472">Membrane</keyword>
<name>A0ABV6J4I9_9BACL</name>